<reference evidence="1 2" key="1">
    <citation type="submission" date="2016-12" db="EMBL/GenBank/DDBJ databases">
        <title>The genomes of Aspergillus section Nigri reveals drivers in fungal speciation.</title>
        <authorList>
            <consortium name="DOE Joint Genome Institute"/>
            <person name="Vesth T.C."/>
            <person name="Nybo J."/>
            <person name="Theobald S."/>
            <person name="Brandl J."/>
            <person name="Frisvad J.C."/>
            <person name="Nielsen K.F."/>
            <person name="Lyhne E.K."/>
            <person name="Kogle M.E."/>
            <person name="Kuo A."/>
            <person name="Riley R."/>
            <person name="Clum A."/>
            <person name="Nolan M."/>
            <person name="Lipzen A."/>
            <person name="Salamov A."/>
            <person name="Henrissat B."/>
            <person name="Wiebenga A."/>
            <person name="De Vries R.P."/>
            <person name="Grigoriev I.V."/>
            <person name="Mortensen U.H."/>
            <person name="Andersen M.R."/>
            <person name="Baker S.E."/>
        </authorList>
    </citation>
    <scope>NUCLEOTIDE SEQUENCE [LARGE SCALE GENOMIC DNA]</scope>
    <source>
        <strain evidence="1 2">CBS 115572</strain>
    </source>
</reference>
<accession>A0A317WQQ8</accession>
<dbReference type="EMBL" id="MSFK01000013">
    <property type="protein sequence ID" value="PWY88031.1"/>
    <property type="molecule type" value="Genomic_DNA"/>
</dbReference>
<comment type="caution">
    <text evidence="1">The sequence shown here is derived from an EMBL/GenBank/DDBJ whole genome shotgun (WGS) entry which is preliminary data.</text>
</comment>
<proteinExistence type="predicted"/>
<dbReference type="AlphaFoldDB" id="A0A317WQQ8"/>
<dbReference type="RefSeq" id="XP_025467814.1">
    <property type="nucleotide sequence ID" value="XM_025616806.1"/>
</dbReference>
<dbReference type="Proteomes" id="UP000246702">
    <property type="component" value="Unassembled WGS sequence"/>
</dbReference>
<organism evidence="1 2">
    <name type="scientific">Aspergillus sclerotioniger CBS 115572</name>
    <dbReference type="NCBI Taxonomy" id="1450535"/>
    <lineage>
        <taxon>Eukaryota</taxon>
        <taxon>Fungi</taxon>
        <taxon>Dikarya</taxon>
        <taxon>Ascomycota</taxon>
        <taxon>Pezizomycotina</taxon>
        <taxon>Eurotiomycetes</taxon>
        <taxon>Eurotiomycetidae</taxon>
        <taxon>Eurotiales</taxon>
        <taxon>Aspergillaceae</taxon>
        <taxon>Aspergillus</taxon>
        <taxon>Aspergillus subgen. Circumdati</taxon>
    </lineage>
</organism>
<sequence>MILGRNVYRFTRVNNRNRGVHISLGFSMIATGNHIAHVADHSGLGAVASTRPPLLGTSDETEAADAATLEQLARFLVISANETDGRLAENGSIVNKVAVWLRRRRGTIVVLTGHPLSSTAERSGERFRAGAGADRRGICPEQLGLVAGAPASFLVGRGRIVWRTRSVPDHPREVEYQFGSRRAIKILSI</sequence>
<evidence type="ECO:0000313" key="2">
    <source>
        <dbReference type="Proteomes" id="UP000246702"/>
    </source>
</evidence>
<protein>
    <submittedName>
        <fullName evidence="1">Uncharacterized protein</fullName>
    </submittedName>
</protein>
<name>A0A317WQQ8_9EURO</name>
<dbReference type="GeneID" id="37118949"/>
<gene>
    <name evidence="1" type="ORF">BO94DRAFT_61657</name>
</gene>
<evidence type="ECO:0000313" key="1">
    <source>
        <dbReference type="EMBL" id="PWY88031.1"/>
    </source>
</evidence>
<keyword evidence="2" id="KW-1185">Reference proteome</keyword>